<name>A0A139LVN5_9BACE</name>
<gene>
    <name evidence="1" type="ORF">HMPREF2531_00045</name>
</gene>
<dbReference type="RefSeq" id="WP_061433594.1">
    <property type="nucleotide sequence ID" value="NZ_KQ968644.1"/>
</dbReference>
<sequence length="94" mass="10971">MAKVKYTSIIPNDKPQWLLNVQAVVSDVLDDVELKGSERDFRNLKSFIDAKIQAERERGTLFRSAVTTEIRTDEEKTVVHIYRNHSLVQTYYIE</sequence>
<organism evidence="1">
    <name type="scientific">Bacteroides intestinalis</name>
    <dbReference type="NCBI Taxonomy" id="329854"/>
    <lineage>
        <taxon>Bacteria</taxon>
        <taxon>Pseudomonadati</taxon>
        <taxon>Bacteroidota</taxon>
        <taxon>Bacteroidia</taxon>
        <taxon>Bacteroidales</taxon>
        <taxon>Bacteroidaceae</taxon>
        <taxon>Bacteroides</taxon>
    </lineage>
</organism>
<accession>A0A139LVN5</accession>
<dbReference type="PATRIC" id="fig|329854.7.peg.44"/>
<evidence type="ECO:0000313" key="2">
    <source>
        <dbReference type="Proteomes" id="UP000070319"/>
    </source>
</evidence>
<reference evidence="1 2" key="1">
    <citation type="submission" date="2016-02" db="EMBL/GenBank/DDBJ databases">
        <authorList>
            <person name="Wen L."/>
            <person name="He K."/>
            <person name="Yang H."/>
        </authorList>
    </citation>
    <scope>NUCLEOTIDE SEQUENCE [LARGE SCALE GENOMIC DNA]</scope>
    <source>
        <strain evidence="1 2">KLE1704</strain>
    </source>
</reference>
<evidence type="ECO:0000313" key="1">
    <source>
        <dbReference type="EMBL" id="KXT55514.1"/>
    </source>
</evidence>
<comment type="caution">
    <text evidence="1">The sequence shown here is derived from an EMBL/GenBank/DDBJ whole genome shotgun (WGS) entry which is preliminary data.</text>
</comment>
<protein>
    <submittedName>
        <fullName evidence="1">Uncharacterized protein</fullName>
    </submittedName>
</protein>
<dbReference type="Proteomes" id="UP000070319">
    <property type="component" value="Unassembled WGS sequence"/>
</dbReference>
<proteinExistence type="predicted"/>
<dbReference type="AlphaFoldDB" id="A0A139LVN5"/>
<dbReference type="EMBL" id="LTDF01000003">
    <property type="protein sequence ID" value="KXT55514.1"/>
    <property type="molecule type" value="Genomic_DNA"/>
</dbReference>